<keyword evidence="2" id="KW-1185">Reference proteome</keyword>
<gene>
    <name evidence="1" type="ORF">ACFFUR_09090</name>
</gene>
<accession>A0ABV5J5L7</accession>
<organism evidence="1 2">
    <name type="scientific">Echinicola jeungdonensis</name>
    <dbReference type="NCBI Taxonomy" id="709343"/>
    <lineage>
        <taxon>Bacteria</taxon>
        <taxon>Pseudomonadati</taxon>
        <taxon>Bacteroidota</taxon>
        <taxon>Cytophagia</taxon>
        <taxon>Cytophagales</taxon>
        <taxon>Cyclobacteriaceae</taxon>
        <taxon>Echinicola</taxon>
    </lineage>
</organism>
<sequence length="54" mass="6143">MDSGPSTVDFKNQLLRIYRDSRLFFRLAGFGVKKFKKWDAKGTGMSDGDAAKRQ</sequence>
<dbReference type="Proteomes" id="UP001589654">
    <property type="component" value="Unassembled WGS sequence"/>
</dbReference>
<comment type="caution">
    <text evidence="1">The sequence shown here is derived from an EMBL/GenBank/DDBJ whole genome shotgun (WGS) entry which is preliminary data.</text>
</comment>
<name>A0ABV5J5L7_9BACT</name>
<protein>
    <submittedName>
        <fullName evidence="1">Uncharacterized protein</fullName>
    </submittedName>
</protein>
<reference evidence="1 2" key="1">
    <citation type="submission" date="2024-09" db="EMBL/GenBank/DDBJ databases">
        <authorList>
            <person name="Sun Q."/>
            <person name="Mori K."/>
        </authorList>
    </citation>
    <scope>NUCLEOTIDE SEQUENCE [LARGE SCALE GENOMIC DNA]</scope>
    <source>
        <strain evidence="1 2">CECT 7682</strain>
    </source>
</reference>
<dbReference type="EMBL" id="JBHMEW010000056">
    <property type="protein sequence ID" value="MFB9211961.1"/>
    <property type="molecule type" value="Genomic_DNA"/>
</dbReference>
<evidence type="ECO:0000313" key="2">
    <source>
        <dbReference type="Proteomes" id="UP001589654"/>
    </source>
</evidence>
<dbReference type="RefSeq" id="WP_290247042.1">
    <property type="nucleotide sequence ID" value="NZ_JAUFQT010000001.1"/>
</dbReference>
<proteinExistence type="predicted"/>
<evidence type="ECO:0000313" key="1">
    <source>
        <dbReference type="EMBL" id="MFB9211961.1"/>
    </source>
</evidence>